<evidence type="ECO:0000313" key="10">
    <source>
        <dbReference type="Proteomes" id="UP000663879"/>
    </source>
</evidence>
<dbReference type="SUPFAM" id="SSF57196">
    <property type="entry name" value="EGF/Laminin"/>
    <property type="match status" value="1"/>
</dbReference>
<dbReference type="PROSITE" id="PS50026">
    <property type="entry name" value="EGF_3"/>
    <property type="match status" value="2"/>
</dbReference>
<dbReference type="Gene3D" id="2.10.25.10">
    <property type="entry name" value="Laminin"/>
    <property type="match status" value="1"/>
</dbReference>
<accession>A0A813N278</accession>
<dbReference type="Proteomes" id="UP000663879">
    <property type="component" value="Unassembled WGS sequence"/>
</dbReference>
<keyword evidence="10" id="KW-1185">Reference proteome</keyword>
<dbReference type="InterPro" id="IPR051022">
    <property type="entry name" value="Notch_Cell-Fate_Det"/>
</dbReference>
<dbReference type="OrthoDB" id="283575at2759"/>
<dbReference type="EMBL" id="CAJNOC010000244">
    <property type="protein sequence ID" value="CAF0732303.1"/>
    <property type="molecule type" value="Genomic_DNA"/>
</dbReference>
<evidence type="ECO:0000256" key="6">
    <source>
        <dbReference type="PROSITE-ProRule" id="PRU00076"/>
    </source>
</evidence>
<keyword evidence="1 6" id="KW-0245">EGF-like domain</keyword>
<evidence type="ECO:0000259" key="8">
    <source>
        <dbReference type="PROSITE" id="PS50940"/>
    </source>
</evidence>
<feature type="disulfide bond" evidence="6">
    <location>
        <begin position="276"/>
        <end position="285"/>
    </location>
</feature>
<dbReference type="GO" id="GO:0005886">
    <property type="term" value="C:plasma membrane"/>
    <property type="evidence" value="ECO:0007669"/>
    <property type="project" value="TreeGrafter"/>
</dbReference>
<dbReference type="InterPro" id="IPR002557">
    <property type="entry name" value="Chitin-bd_dom"/>
</dbReference>
<evidence type="ECO:0000259" key="7">
    <source>
        <dbReference type="PROSITE" id="PS50026"/>
    </source>
</evidence>
<reference evidence="9" key="1">
    <citation type="submission" date="2021-02" db="EMBL/GenBank/DDBJ databases">
        <authorList>
            <person name="Nowell W R."/>
        </authorList>
    </citation>
    <scope>NUCLEOTIDE SEQUENCE</scope>
    <source>
        <strain evidence="9">Ploen Becks lab</strain>
    </source>
</reference>
<evidence type="ECO:0000256" key="2">
    <source>
        <dbReference type="ARBA" id="ARBA00022729"/>
    </source>
</evidence>
<dbReference type="GO" id="GO:0045197">
    <property type="term" value="P:establishment or maintenance of epithelial cell apical/basal polarity"/>
    <property type="evidence" value="ECO:0007669"/>
    <property type="project" value="TreeGrafter"/>
</dbReference>
<keyword evidence="2" id="KW-0732">Signal</keyword>
<keyword evidence="5" id="KW-0325">Glycoprotein</keyword>
<dbReference type="GO" id="GO:0008061">
    <property type="term" value="F:chitin binding"/>
    <property type="evidence" value="ECO:0007669"/>
    <property type="project" value="InterPro"/>
</dbReference>
<dbReference type="Pfam" id="PF00008">
    <property type="entry name" value="EGF"/>
    <property type="match status" value="1"/>
</dbReference>
<feature type="non-terminal residue" evidence="9">
    <location>
        <position position="1"/>
    </location>
</feature>
<evidence type="ECO:0000313" key="9">
    <source>
        <dbReference type="EMBL" id="CAF0732303.1"/>
    </source>
</evidence>
<dbReference type="SMART" id="SM00494">
    <property type="entry name" value="ChtBD2"/>
    <property type="match status" value="2"/>
</dbReference>
<sequence length="396" mass="44934">SVQSAPFWDACLSSPCNPGQICDPKPNFGYVCINEFIVKTSFKVPINFQNTFDHNELMDPCFSSPCQFGTVCKKIPNDNFICLKELEISPEAAEARQIYKDMELRYSKAIGENIENIAHGNRNENLLVLKGKKELKKSPCESNPCEIGYTCQLDDTSEDGFVCVEQVADMTVQRENMVNKEYLSDKNFVRNITFECGKRQLIDRIPNPKNPNQFIVCLDDADFTIMDCPDGLVFNQYLDRCDYTAEATNSGCESSPCQYGAKCVQSEDNNDYKCECPEGFSGKNCEKSPDFCASNPCGSQGVCHSLPYDSPIPYYCTCFDNQAFGVNCDEDSEKNPCLNDETELEVFKTDLDDSIYVHCNNHKMHLKYCHKPLVFSQEHQACEWVDLKQRRVIDNN</sequence>
<dbReference type="PROSITE" id="PS01186">
    <property type="entry name" value="EGF_2"/>
    <property type="match status" value="1"/>
</dbReference>
<dbReference type="Pfam" id="PF01607">
    <property type="entry name" value="CBM_14"/>
    <property type="match status" value="1"/>
</dbReference>
<evidence type="ECO:0000256" key="3">
    <source>
        <dbReference type="ARBA" id="ARBA00022737"/>
    </source>
</evidence>
<feature type="domain" description="EGF-like" evidence="7">
    <location>
        <begin position="288"/>
        <end position="329"/>
    </location>
</feature>
<dbReference type="InterPro" id="IPR000742">
    <property type="entry name" value="EGF"/>
</dbReference>
<name>A0A813N278_9BILA</name>
<gene>
    <name evidence="9" type="ORF">OXX778_LOCUS2914</name>
</gene>
<dbReference type="PROSITE" id="PS00022">
    <property type="entry name" value="EGF_1"/>
    <property type="match status" value="1"/>
</dbReference>
<evidence type="ECO:0000256" key="4">
    <source>
        <dbReference type="ARBA" id="ARBA00023157"/>
    </source>
</evidence>
<keyword evidence="3" id="KW-0677">Repeat</keyword>
<dbReference type="GO" id="GO:0032991">
    <property type="term" value="C:protein-containing complex"/>
    <property type="evidence" value="ECO:0007669"/>
    <property type="project" value="TreeGrafter"/>
</dbReference>
<dbReference type="GO" id="GO:0007157">
    <property type="term" value="P:heterophilic cell-cell adhesion via plasma membrane cell adhesion molecules"/>
    <property type="evidence" value="ECO:0007669"/>
    <property type="project" value="TreeGrafter"/>
</dbReference>
<dbReference type="AlphaFoldDB" id="A0A813N278"/>
<dbReference type="GO" id="GO:0005576">
    <property type="term" value="C:extracellular region"/>
    <property type="evidence" value="ECO:0007669"/>
    <property type="project" value="InterPro"/>
</dbReference>
<feature type="domain" description="Chitin-binding type-2" evidence="8">
    <location>
        <begin position="193"/>
        <end position="254"/>
    </location>
</feature>
<dbReference type="SMART" id="SM00181">
    <property type="entry name" value="EGF"/>
    <property type="match status" value="2"/>
</dbReference>
<feature type="domain" description="EGF-like" evidence="7">
    <location>
        <begin position="248"/>
        <end position="286"/>
    </location>
</feature>
<proteinExistence type="predicted"/>
<organism evidence="9 10">
    <name type="scientific">Brachionus calyciflorus</name>
    <dbReference type="NCBI Taxonomy" id="104777"/>
    <lineage>
        <taxon>Eukaryota</taxon>
        <taxon>Metazoa</taxon>
        <taxon>Spiralia</taxon>
        <taxon>Gnathifera</taxon>
        <taxon>Rotifera</taxon>
        <taxon>Eurotatoria</taxon>
        <taxon>Monogononta</taxon>
        <taxon>Pseudotrocha</taxon>
        <taxon>Ploima</taxon>
        <taxon>Brachionidae</taxon>
        <taxon>Brachionus</taxon>
    </lineage>
</organism>
<dbReference type="PANTHER" id="PTHR24049:SF22">
    <property type="entry name" value="DROSOPHILA CRUMBS HOMOLOG"/>
    <property type="match status" value="1"/>
</dbReference>
<comment type="caution">
    <text evidence="6">Lacks conserved residue(s) required for the propagation of feature annotation.</text>
</comment>
<dbReference type="FunFam" id="2.10.25.10:FF:000012">
    <property type="entry name" value="Delta-like protein"/>
    <property type="match status" value="1"/>
</dbReference>
<keyword evidence="4 6" id="KW-1015">Disulfide bond</keyword>
<dbReference type="CDD" id="cd00054">
    <property type="entry name" value="EGF_CA"/>
    <property type="match status" value="1"/>
</dbReference>
<feature type="disulfide bond" evidence="6">
    <location>
        <begin position="257"/>
        <end position="274"/>
    </location>
</feature>
<evidence type="ECO:0000256" key="1">
    <source>
        <dbReference type="ARBA" id="ARBA00022536"/>
    </source>
</evidence>
<evidence type="ECO:0000256" key="5">
    <source>
        <dbReference type="ARBA" id="ARBA00023180"/>
    </source>
</evidence>
<comment type="caution">
    <text evidence="9">The sequence shown here is derived from an EMBL/GenBank/DDBJ whole genome shotgun (WGS) entry which is preliminary data.</text>
</comment>
<dbReference type="Gene3D" id="2.170.140.10">
    <property type="entry name" value="Chitin binding domain"/>
    <property type="match status" value="1"/>
</dbReference>
<dbReference type="PANTHER" id="PTHR24049">
    <property type="entry name" value="CRUMBS FAMILY MEMBER"/>
    <property type="match status" value="1"/>
</dbReference>
<protein>
    <submittedName>
        <fullName evidence="9">Uncharacterized protein</fullName>
    </submittedName>
</protein>
<dbReference type="InterPro" id="IPR036508">
    <property type="entry name" value="Chitin-bd_dom_sf"/>
</dbReference>
<dbReference type="PROSITE" id="PS50940">
    <property type="entry name" value="CHIT_BIND_II"/>
    <property type="match status" value="1"/>
</dbReference>
<dbReference type="SUPFAM" id="SSF57625">
    <property type="entry name" value="Invertebrate chitin-binding proteins"/>
    <property type="match status" value="2"/>
</dbReference>